<keyword evidence="3" id="KW-0808">Transferase</keyword>
<keyword evidence="3" id="KW-0548">Nucleotidyltransferase</keyword>
<dbReference type="PROSITE" id="PS50883">
    <property type="entry name" value="EAL"/>
    <property type="match status" value="1"/>
</dbReference>
<dbReference type="PANTHER" id="PTHR33121">
    <property type="entry name" value="CYCLIC DI-GMP PHOSPHODIESTERASE PDEF"/>
    <property type="match status" value="1"/>
</dbReference>
<organism evidence="3 4">
    <name type="scientific">Photobacterium aquimaris</name>
    <dbReference type="NCBI Taxonomy" id="512643"/>
    <lineage>
        <taxon>Bacteria</taxon>
        <taxon>Pseudomonadati</taxon>
        <taxon>Pseudomonadota</taxon>
        <taxon>Gammaproteobacteria</taxon>
        <taxon>Vibrionales</taxon>
        <taxon>Vibrionaceae</taxon>
        <taxon>Photobacterium</taxon>
    </lineage>
</organism>
<gene>
    <name evidence="3" type="primary">yegE</name>
    <name evidence="3" type="ORF">PAQU9191_01351</name>
</gene>
<proteinExistence type="predicted"/>
<dbReference type="PROSITE" id="PS50887">
    <property type="entry name" value="GGDEF"/>
    <property type="match status" value="1"/>
</dbReference>
<dbReference type="AlphaFoldDB" id="A0A1Y6KVB9"/>
<dbReference type="InterPro" id="IPR035919">
    <property type="entry name" value="EAL_sf"/>
</dbReference>
<feature type="domain" description="EAL" evidence="1">
    <location>
        <begin position="1"/>
        <end position="230"/>
    </location>
</feature>
<feature type="domain" description="GGDEF" evidence="2">
    <location>
        <begin position="440"/>
        <end position="567"/>
    </location>
</feature>
<dbReference type="SMART" id="SM00267">
    <property type="entry name" value="GGDEF"/>
    <property type="match status" value="1"/>
</dbReference>
<keyword evidence="4" id="KW-1185">Reference proteome</keyword>
<dbReference type="InterPro" id="IPR000160">
    <property type="entry name" value="GGDEF_dom"/>
</dbReference>
<name>A0A1Y6KVB9_9GAMM</name>
<protein>
    <submittedName>
        <fullName evidence="3">Putative diguanylate cyclase YegE</fullName>
        <ecNumber evidence="3">2.7.7.65</ecNumber>
    </submittedName>
</protein>
<dbReference type="EC" id="2.7.7.65" evidence="3"/>
<reference evidence="4" key="1">
    <citation type="submission" date="2017-06" db="EMBL/GenBank/DDBJ databases">
        <authorList>
            <person name="Rodrigo-Torres L."/>
            <person name="Arahal R. D."/>
            <person name="Lucena T."/>
        </authorList>
    </citation>
    <scope>NUCLEOTIDE SEQUENCE [LARGE SCALE GENOMIC DNA]</scope>
    <source>
        <strain evidence="4">type strain: CECT 9192</strain>
    </source>
</reference>
<dbReference type="NCBIfam" id="TIGR00254">
    <property type="entry name" value="GGDEF"/>
    <property type="match status" value="1"/>
</dbReference>
<dbReference type="PANTHER" id="PTHR33121:SF76">
    <property type="entry name" value="SIGNALING PROTEIN"/>
    <property type="match status" value="1"/>
</dbReference>
<evidence type="ECO:0000259" key="2">
    <source>
        <dbReference type="PROSITE" id="PS50887"/>
    </source>
</evidence>
<dbReference type="RefSeq" id="WP_087820244.1">
    <property type="nucleotide sequence ID" value="NZ_FYAH01000002.1"/>
</dbReference>
<evidence type="ECO:0000259" key="1">
    <source>
        <dbReference type="PROSITE" id="PS50883"/>
    </source>
</evidence>
<dbReference type="GO" id="GO:0071111">
    <property type="term" value="F:cyclic-guanylate-specific phosphodiesterase activity"/>
    <property type="evidence" value="ECO:0007669"/>
    <property type="project" value="InterPro"/>
</dbReference>
<dbReference type="EMBL" id="FYAH01000002">
    <property type="protein sequence ID" value="SMY16120.1"/>
    <property type="molecule type" value="Genomic_DNA"/>
</dbReference>
<dbReference type="InterPro" id="IPR001633">
    <property type="entry name" value="EAL_dom"/>
</dbReference>
<sequence length="568" mass="66096">MNNDLYFKYQPRYYNGEISSYEALLRSDINNFNVEKFVYLIENSAAFDLNIIGKVLQDRKSLHICDDVSISLNISIASLLDDVFIRKCLNIFEHEKNITLELTNHDQTDDFDGIQKSILLLKEQGVNFALDDYGKGYLNTDIFLYLDVDYIKLDRRLIRNIENNYISYSILKSKYDHIVNVLDKVVILEGIETFEQFNLVKEFGDMFYQGFYFSMPINIGDIEKTSFTKYKVKSERIQFSLQLDQAIFDLNRSQEPKNVKQAIDNIKRIDKYNIIGLTSNTFDLYSERHRINKNYREIIKNKKHSHYMLAASLVCGCDGAVVIRDVDGNVIFNNDHFIRFMGVDLVDMPIDQVCEQVTDYRTTLHVESELLQSDSCFMMSDEVMKTKNGMELVHVYRQKVSHFGQNFVVCSVYEAIDTIVIDELTNCYQKNYLSSSYMKQHKILVFIDLDGFKAINDNLGHCIGDEILRDFAQTLKSMLRDSDVMVRFGGDEFIILLNSHVMTTVQQRIVQLRTDIEAYFSQKDMKLSFSYGVASLQNGVETALKQADNRMYQEKSFRKRKLDTVKLA</sequence>
<dbReference type="CDD" id="cd01949">
    <property type="entry name" value="GGDEF"/>
    <property type="match status" value="1"/>
</dbReference>
<dbReference type="Proteomes" id="UP000196485">
    <property type="component" value="Unassembled WGS sequence"/>
</dbReference>
<dbReference type="Gene3D" id="3.20.20.450">
    <property type="entry name" value="EAL domain"/>
    <property type="match status" value="1"/>
</dbReference>
<evidence type="ECO:0000313" key="4">
    <source>
        <dbReference type="Proteomes" id="UP000196485"/>
    </source>
</evidence>
<dbReference type="Pfam" id="PF00563">
    <property type="entry name" value="EAL"/>
    <property type="match status" value="1"/>
</dbReference>
<dbReference type="SMART" id="SM00052">
    <property type="entry name" value="EAL"/>
    <property type="match status" value="1"/>
</dbReference>
<evidence type="ECO:0000313" key="3">
    <source>
        <dbReference type="EMBL" id="SMY16120.1"/>
    </source>
</evidence>
<dbReference type="GO" id="GO:0052621">
    <property type="term" value="F:diguanylate cyclase activity"/>
    <property type="evidence" value="ECO:0007669"/>
    <property type="project" value="UniProtKB-EC"/>
</dbReference>
<dbReference type="InterPro" id="IPR050706">
    <property type="entry name" value="Cyclic-di-GMP_PDE-like"/>
</dbReference>
<dbReference type="SUPFAM" id="SSF55073">
    <property type="entry name" value="Nucleotide cyclase"/>
    <property type="match status" value="1"/>
</dbReference>
<dbReference type="CDD" id="cd01948">
    <property type="entry name" value="EAL"/>
    <property type="match status" value="1"/>
</dbReference>
<dbReference type="InterPro" id="IPR029787">
    <property type="entry name" value="Nucleotide_cyclase"/>
</dbReference>
<dbReference type="SUPFAM" id="SSF141868">
    <property type="entry name" value="EAL domain-like"/>
    <property type="match status" value="1"/>
</dbReference>
<dbReference type="InterPro" id="IPR043128">
    <property type="entry name" value="Rev_trsase/Diguanyl_cyclase"/>
</dbReference>
<accession>A0A1Y6KVB9</accession>
<dbReference type="Gene3D" id="3.30.70.270">
    <property type="match status" value="1"/>
</dbReference>
<dbReference type="Pfam" id="PF00990">
    <property type="entry name" value="GGDEF"/>
    <property type="match status" value="1"/>
</dbReference>